<sequence length="45" mass="5366">MKENKKQRKQGVSQERSKSELLKEKGNETVLKDGFRYDYNDPSEF</sequence>
<comment type="caution">
    <text evidence="2">The sequence shown here is derived from an EMBL/GenBank/DDBJ whole genome shotgun (WGS) entry which is preliminary data.</text>
</comment>
<feature type="region of interest" description="Disordered" evidence="1">
    <location>
        <begin position="1"/>
        <end position="27"/>
    </location>
</feature>
<keyword evidence="3" id="KW-1185">Reference proteome</keyword>
<dbReference type="RefSeq" id="WP_307338856.1">
    <property type="nucleotide sequence ID" value="NZ_JAUSUD010000004.1"/>
</dbReference>
<name>A0ABT9ZCT5_9BACI</name>
<gene>
    <name evidence="2" type="ORF">J2S19_001332</name>
</gene>
<dbReference type="Proteomes" id="UP001234495">
    <property type="component" value="Unassembled WGS sequence"/>
</dbReference>
<evidence type="ECO:0000313" key="2">
    <source>
        <dbReference type="EMBL" id="MDQ0230080.1"/>
    </source>
</evidence>
<reference evidence="2 3" key="1">
    <citation type="submission" date="2023-07" db="EMBL/GenBank/DDBJ databases">
        <title>Genomic Encyclopedia of Type Strains, Phase IV (KMG-IV): sequencing the most valuable type-strain genomes for metagenomic binning, comparative biology and taxonomic classification.</title>
        <authorList>
            <person name="Goeker M."/>
        </authorList>
    </citation>
    <scope>NUCLEOTIDE SEQUENCE [LARGE SCALE GENOMIC DNA]</scope>
    <source>
        <strain evidence="2 3">DSM 29005</strain>
    </source>
</reference>
<organism evidence="2 3">
    <name type="scientific">Metabacillus malikii</name>
    <dbReference type="NCBI Taxonomy" id="1504265"/>
    <lineage>
        <taxon>Bacteria</taxon>
        <taxon>Bacillati</taxon>
        <taxon>Bacillota</taxon>
        <taxon>Bacilli</taxon>
        <taxon>Bacillales</taxon>
        <taxon>Bacillaceae</taxon>
        <taxon>Metabacillus</taxon>
    </lineage>
</organism>
<evidence type="ECO:0000256" key="1">
    <source>
        <dbReference type="SAM" id="MobiDB-lite"/>
    </source>
</evidence>
<dbReference type="EMBL" id="JAUSUD010000004">
    <property type="protein sequence ID" value="MDQ0230080.1"/>
    <property type="molecule type" value="Genomic_DNA"/>
</dbReference>
<protein>
    <submittedName>
        <fullName evidence="2">Uncharacterized protein</fullName>
    </submittedName>
</protein>
<proteinExistence type="predicted"/>
<evidence type="ECO:0000313" key="3">
    <source>
        <dbReference type="Proteomes" id="UP001234495"/>
    </source>
</evidence>
<accession>A0ABT9ZCT5</accession>
<feature type="compositionally biased region" description="Basic and acidic residues" evidence="1">
    <location>
        <begin position="15"/>
        <end position="27"/>
    </location>
</feature>